<dbReference type="Gene3D" id="1.20.1280.290">
    <property type="match status" value="1"/>
</dbReference>
<evidence type="ECO:0000256" key="4">
    <source>
        <dbReference type="ARBA" id="ARBA00022597"/>
    </source>
</evidence>
<organism evidence="11 12">
    <name type="scientific">Rhododendron williamsianum</name>
    <dbReference type="NCBI Taxonomy" id="262921"/>
    <lineage>
        <taxon>Eukaryota</taxon>
        <taxon>Viridiplantae</taxon>
        <taxon>Streptophyta</taxon>
        <taxon>Embryophyta</taxon>
        <taxon>Tracheophyta</taxon>
        <taxon>Spermatophyta</taxon>
        <taxon>Magnoliopsida</taxon>
        <taxon>eudicotyledons</taxon>
        <taxon>Gunneridae</taxon>
        <taxon>Pentapetalae</taxon>
        <taxon>asterids</taxon>
        <taxon>Ericales</taxon>
        <taxon>Ericaceae</taxon>
        <taxon>Ericoideae</taxon>
        <taxon>Rhodoreae</taxon>
        <taxon>Rhododendron</taxon>
    </lineage>
</organism>
<evidence type="ECO:0000256" key="3">
    <source>
        <dbReference type="ARBA" id="ARBA00022448"/>
    </source>
</evidence>
<evidence type="ECO:0008006" key="13">
    <source>
        <dbReference type="Google" id="ProtNLM"/>
    </source>
</evidence>
<evidence type="ECO:0000256" key="8">
    <source>
        <dbReference type="ARBA" id="ARBA00023136"/>
    </source>
</evidence>
<evidence type="ECO:0000256" key="2">
    <source>
        <dbReference type="ARBA" id="ARBA00007809"/>
    </source>
</evidence>
<evidence type="ECO:0000256" key="10">
    <source>
        <dbReference type="SAM" id="Phobius"/>
    </source>
</evidence>
<feature type="transmembrane region" description="Helical" evidence="10">
    <location>
        <begin position="41"/>
        <end position="66"/>
    </location>
</feature>
<evidence type="ECO:0000313" key="12">
    <source>
        <dbReference type="Proteomes" id="UP000428333"/>
    </source>
</evidence>
<proteinExistence type="inferred from homology"/>
<protein>
    <recommendedName>
        <fullName evidence="13">Bidirectional sugar transporter SWEET</fullName>
    </recommendedName>
</protein>
<dbReference type="GO" id="GO:0016020">
    <property type="term" value="C:membrane"/>
    <property type="evidence" value="ECO:0007669"/>
    <property type="project" value="InterPro"/>
</dbReference>
<feature type="region of interest" description="Disordered" evidence="9">
    <location>
        <begin position="96"/>
        <end position="119"/>
    </location>
</feature>
<feature type="transmembrane region" description="Helical" evidence="10">
    <location>
        <begin position="16"/>
        <end position="34"/>
    </location>
</feature>
<dbReference type="PANTHER" id="PTHR10791:SF159">
    <property type="entry name" value="BIDIRECTIONAL SUGAR TRANSPORTER SWEET5"/>
    <property type="match status" value="1"/>
</dbReference>
<comment type="caution">
    <text evidence="11">The sequence shown here is derived from an EMBL/GenBank/DDBJ whole genome shotgun (WGS) entry which is preliminary data.</text>
</comment>
<feature type="compositionally biased region" description="Polar residues" evidence="9">
    <location>
        <begin position="105"/>
        <end position="119"/>
    </location>
</feature>
<name>A0A6A4M7W6_9ERIC</name>
<sequence>MCVQEMSSLSSSFSPHYPYVATILNCCMWVFYGLPFVHPDSILVVTINGVGLVIEILYVCVFLAFSDWPKRIPNGLGAISGAVQLILYATYYKSTRWDDGPTPASEVQLSSKDNPPNLV</sequence>
<dbReference type="PANTHER" id="PTHR10791">
    <property type="entry name" value="RAG1-ACTIVATING PROTEIN 1"/>
    <property type="match status" value="1"/>
</dbReference>
<dbReference type="GO" id="GO:0012505">
    <property type="term" value="C:endomembrane system"/>
    <property type="evidence" value="ECO:0007669"/>
    <property type="project" value="UniProtKB-SubCell"/>
</dbReference>
<comment type="similarity">
    <text evidence="2">Belongs to the SWEET sugar transporter family.</text>
</comment>
<evidence type="ECO:0000256" key="5">
    <source>
        <dbReference type="ARBA" id="ARBA00022692"/>
    </source>
</evidence>
<dbReference type="EMBL" id="QEFC01000035">
    <property type="protein sequence ID" value="KAE9467373.1"/>
    <property type="molecule type" value="Genomic_DNA"/>
</dbReference>
<gene>
    <name evidence="11" type="ORF">C3L33_00722</name>
</gene>
<dbReference type="OrthoDB" id="409725at2759"/>
<evidence type="ECO:0000256" key="9">
    <source>
        <dbReference type="SAM" id="MobiDB-lite"/>
    </source>
</evidence>
<dbReference type="GO" id="GO:0051119">
    <property type="term" value="F:sugar transmembrane transporter activity"/>
    <property type="evidence" value="ECO:0007669"/>
    <property type="project" value="InterPro"/>
</dbReference>
<keyword evidence="12" id="KW-1185">Reference proteome</keyword>
<keyword evidence="7 10" id="KW-1133">Transmembrane helix</keyword>
<reference evidence="11 12" key="1">
    <citation type="journal article" date="2019" name="Genome Biol. Evol.">
        <title>The Rhododendron genome and chromosomal organization provide insight into shared whole-genome duplications across the heath family (Ericaceae).</title>
        <authorList>
            <person name="Soza V.L."/>
            <person name="Lindsley D."/>
            <person name="Waalkes A."/>
            <person name="Ramage E."/>
            <person name="Patwardhan R.P."/>
            <person name="Burton J.N."/>
            <person name="Adey A."/>
            <person name="Kumar A."/>
            <person name="Qiu R."/>
            <person name="Shendure J."/>
            <person name="Hall B."/>
        </authorList>
    </citation>
    <scope>NUCLEOTIDE SEQUENCE [LARGE SCALE GENOMIC DNA]</scope>
    <source>
        <strain evidence="11">RSF 1966-606</strain>
    </source>
</reference>
<evidence type="ECO:0000313" key="11">
    <source>
        <dbReference type="EMBL" id="KAE9467373.1"/>
    </source>
</evidence>
<dbReference type="InterPro" id="IPR047664">
    <property type="entry name" value="SWEET"/>
</dbReference>
<keyword evidence="3" id="KW-0813">Transport</keyword>
<dbReference type="AlphaFoldDB" id="A0A6A4M7W6"/>
<comment type="subcellular location">
    <subcellularLocation>
        <location evidence="1">Endomembrane system</location>
        <topology evidence="1">Multi-pass membrane protein</topology>
    </subcellularLocation>
</comment>
<evidence type="ECO:0000256" key="6">
    <source>
        <dbReference type="ARBA" id="ARBA00022737"/>
    </source>
</evidence>
<dbReference type="Pfam" id="PF03083">
    <property type="entry name" value="MtN3_slv"/>
    <property type="match status" value="1"/>
</dbReference>
<dbReference type="InterPro" id="IPR004316">
    <property type="entry name" value="SWEET_rpt"/>
</dbReference>
<feature type="non-terminal residue" evidence="11">
    <location>
        <position position="1"/>
    </location>
</feature>
<keyword evidence="5 10" id="KW-0812">Transmembrane</keyword>
<keyword evidence="4" id="KW-0762">Sugar transport</keyword>
<keyword evidence="8 10" id="KW-0472">Membrane</keyword>
<dbReference type="Proteomes" id="UP000428333">
    <property type="component" value="Linkage Group LG01"/>
</dbReference>
<evidence type="ECO:0000256" key="1">
    <source>
        <dbReference type="ARBA" id="ARBA00004127"/>
    </source>
</evidence>
<evidence type="ECO:0000256" key="7">
    <source>
        <dbReference type="ARBA" id="ARBA00022989"/>
    </source>
</evidence>
<accession>A0A6A4M7W6</accession>
<keyword evidence="6" id="KW-0677">Repeat</keyword>